<feature type="transmembrane region" description="Helical" evidence="8">
    <location>
        <begin position="178"/>
        <end position="205"/>
    </location>
</feature>
<reference evidence="13 14" key="1">
    <citation type="submission" date="2018-07" db="EMBL/GenBank/DDBJ databases">
        <title>Genomic Encyclopedia of Type Strains, Phase III (KMG-III): the genomes of soil and plant-associated and newly described type strains.</title>
        <authorList>
            <person name="Whitman W."/>
        </authorList>
    </citation>
    <scope>NUCLEOTIDE SEQUENCE [LARGE SCALE GENOMIC DNA]</scope>
    <source>
        <strain evidence="13 14">CECT 8488</strain>
    </source>
</reference>
<evidence type="ECO:0000313" key="13">
    <source>
        <dbReference type="EMBL" id="RED49042.1"/>
    </source>
</evidence>
<name>A0A3D9HHL9_9PROT</name>
<dbReference type="InterPro" id="IPR011066">
    <property type="entry name" value="MscS_channel_C_sf"/>
</dbReference>
<keyword evidence="4 8" id="KW-0812">Transmembrane</keyword>
<evidence type="ECO:0000256" key="2">
    <source>
        <dbReference type="ARBA" id="ARBA00008017"/>
    </source>
</evidence>
<dbReference type="GO" id="GO:0008381">
    <property type="term" value="F:mechanosensitive monoatomic ion channel activity"/>
    <property type="evidence" value="ECO:0007669"/>
    <property type="project" value="InterPro"/>
</dbReference>
<feature type="transmembrane region" description="Helical" evidence="8">
    <location>
        <begin position="442"/>
        <end position="463"/>
    </location>
</feature>
<feature type="transmembrane region" description="Helical" evidence="8">
    <location>
        <begin position="291"/>
        <end position="310"/>
    </location>
</feature>
<evidence type="ECO:0000313" key="14">
    <source>
        <dbReference type="Proteomes" id="UP000256845"/>
    </source>
</evidence>
<dbReference type="Proteomes" id="UP000256845">
    <property type="component" value="Unassembled WGS sequence"/>
</dbReference>
<evidence type="ECO:0000259" key="10">
    <source>
        <dbReference type="Pfam" id="PF00924"/>
    </source>
</evidence>
<dbReference type="Pfam" id="PF21082">
    <property type="entry name" value="MS_channel_3rd"/>
    <property type="match status" value="1"/>
</dbReference>
<dbReference type="PANTHER" id="PTHR30460">
    <property type="entry name" value="MODERATE CONDUCTANCE MECHANOSENSITIVE CHANNEL YBIO"/>
    <property type="match status" value="1"/>
</dbReference>
<protein>
    <submittedName>
        <fullName evidence="13">Small-conductance mechanosensitive channel</fullName>
    </submittedName>
</protein>
<dbReference type="Gene3D" id="1.10.287.1260">
    <property type="match status" value="1"/>
</dbReference>
<dbReference type="PANTHER" id="PTHR30460:SF0">
    <property type="entry name" value="MODERATE CONDUCTANCE MECHANOSENSITIVE CHANNEL YBIO"/>
    <property type="match status" value="1"/>
</dbReference>
<evidence type="ECO:0000256" key="6">
    <source>
        <dbReference type="ARBA" id="ARBA00023136"/>
    </source>
</evidence>
<dbReference type="InterPro" id="IPR049278">
    <property type="entry name" value="MS_channel_C"/>
</dbReference>
<evidence type="ECO:0000256" key="5">
    <source>
        <dbReference type="ARBA" id="ARBA00022989"/>
    </source>
</evidence>
<dbReference type="InterPro" id="IPR006685">
    <property type="entry name" value="MscS_channel_2nd"/>
</dbReference>
<accession>A0A3D9HHL9</accession>
<sequence>MQKVARGSLPNWLLLICFLLSSAVAQAAGLTATHSPLEPVQDQSAQKALDDNPEAALARLSDAEVRALLLERLRERAPDAEKSFNPAITAFQLQGHLGRLHSEASAIFGAFPELPGIFPRAFEALNQDRGKGGVDRFLLAFIAALVIGAGAEYLLRRRMKAAREAVRERTCDSDGEKAAALGFLLVTDLLGIFLFTLATVGGMLLLAAGDGYYRTTFVFYMAAILIIRLVITGADIFFCPDHPNLRIPHYSDRDAGGVRRAVSATVILGAFGYFSCALFGVLGIGGRVHQLLLILVGTMITLGMMATVILGRHALKEDLLHEDQKQSMIRLYMAAAWPWAFAAIIALIWIGVVLTALLGLTPHYGAALFSIALLLLAPGIIMALEREARRFIAKEEEVRAAMLRAAKVCAFVATIVFLAMAWRIDVTGMAGSGLSGQVVNALFQVGVTILVAYVCWSAARIWIDKKIAEEDKAFAQEGMDLAEMEIGGTGLSRIRTLLPLAKRTVQITIGAIAVIVALSALGVDIGPLLAGAGVVGLAVGFGSQALVRDIVSGLFFLLDDAFRLGEYVSVGHVKGSVEKITIRSFQLRHHLGAVNTVPFGEIRTLSNFSRDWAIMKLPFRVTFDTDIEKVRKVIKKVGLKLLEHPEIGEDFIQPFKSQGVLEVDDYGLVVRAKFMCKPGRQFLIRRYAFMAVQEAFAQNGIEFARPEIRVRAEENDDAANAEKVKQATRQMEAGAAHAATRAQDQPEKDQTPS</sequence>
<evidence type="ECO:0000256" key="7">
    <source>
        <dbReference type="SAM" id="MobiDB-lite"/>
    </source>
</evidence>
<dbReference type="OrthoDB" id="9814206at2"/>
<keyword evidence="9" id="KW-0732">Signal</keyword>
<comment type="subcellular location">
    <subcellularLocation>
        <location evidence="1">Cell membrane</location>
        <topology evidence="1">Multi-pass membrane protein</topology>
    </subcellularLocation>
</comment>
<feature type="transmembrane region" description="Helical" evidence="8">
    <location>
        <begin position="217"/>
        <end position="240"/>
    </location>
</feature>
<dbReference type="InterPro" id="IPR010920">
    <property type="entry name" value="LSM_dom_sf"/>
</dbReference>
<dbReference type="InterPro" id="IPR011014">
    <property type="entry name" value="MscS_channel_TM-2"/>
</dbReference>
<feature type="transmembrane region" description="Helical" evidence="8">
    <location>
        <begin position="364"/>
        <end position="384"/>
    </location>
</feature>
<evidence type="ECO:0000256" key="8">
    <source>
        <dbReference type="SAM" id="Phobius"/>
    </source>
</evidence>
<comment type="similarity">
    <text evidence="2">Belongs to the MscS (TC 1.A.23) family.</text>
</comment>
<dbReference type="InterPro" id="IPR045276">
    <property type="entry name" value="YbiO_bact"/>
</dbReference>
<dbReference type="SUPFAM" id="SSF50182">
    <property type="entry name" value="Sm-like ribonucleoproteins"/>
    <property type="match status" value="1"/>
</dbReference>
<feature type="transmembrane region" description="Helical" evidence="8">
    <location>
        <begin position="405"/>
        <end position="422"/>
    </location>
</feature>
<keyword evidence="14" id="KW-1185">Reference proteome</keyword>
<dbReference type="Pfam" id="PF00924">
    <property type="entry name" value="MS_channel_2nd"/>
    <property type="match status" value="1"/>
</dbReference>
<evidence type="ECO:0000256" key="3">
    <source>
        <dbReference type="ARBA" id="ARBA00022475"/>
    </source>
</evidence>
<keyword evidence="3" id="KW-1003">Cell membrane</keyword>
<feature type="signal peptide" evidence="9">
    <location>
        <begin position="1"/>
        <end position="27"/>
    </location>
</feature>
<comment type="caution">
    <text evidence="13">The sequence shown here is derived from an EMBL/GenBank/DDBJ whole genome shotgun (WGS) entry which is preliminary data.</text>
</comment>
<feature type="transmembrane region" description="Helical" evidence="8">
    <location>
        <begin position="331"/>
        <end position="358"/>
    </location>
</feature>
<evidence type="ECO:0000256" key="1">
    <source>
        <dbReference type="ARBA" id="ARBA00004651"/>
    </source>
</evidence>
<dbReference type="InterPro" id="IPR049142">
    <property type="entry name" value="MS_channel_1st"/>
</dbReference>
<feature type="region of interest" description="Disordered" evidence="7">
    <location>
        <begin position="714"/>
        <end position="753"/>
    </location>
</feature>
<dbReference type="GO" id="GO:0005886">
    <property type="term" value="C:plasma membrane"/>
    <property type="evidence" value="ECO:0007669"/>
    <property type="project" value="UniProtKB-SubCell"/>
</dbReference>
<feature type="domain" description="Mechanosensitive ion channel MscS C-terminal" evidence="11">
    <location>
        <begin position="616"/>
        <end position="703"/>
    </location>
</feature>
<keyword evidence="6 8" id="KW-0472">Membrane</keyword>
<dbReference type="SUPFAM" id="SSF82861">
    <property type="entry name" value="Mechanosensitive channel protein MscS (YggB), transmembrane region"/>
    <property type="match status" value="1"/>
</dbReference>
<evidence type="ECO:0000256" key="9">
    <source>
        <dbReference type="SAM" id="SignalP"/>
    </source>
</evidence>
<dbReference type="RefSeq" id="WP_115937254.1">
    <property type="nucleotide sequence ID" value="NZ_QRDW01000006.1"/>
</dbReference>
<keyword evidence="5 8" id="KW-1133">Transmembrane helix</keyword>
<dbReference type="Pfam" id="PF21088">
    <property type="entry name" value="MS_channel_1st"/>
    <property type="match status" value="1"/>
</dbReference>
<dbReference type="SUPFAM" id="SSF82689">
    <property type="entry name" value="Mechanosensitive channel protein MscS (YggB), C-terminal domain"/>
    <property type="match status" value="1"/>
</dbReference>
<feature type="domain" description="Mechanosensitive ion channel MscS" evidence="10">
    <location>
        <begin position="546"/>
        <end position="610"/>
    </location>
</feature>
<feature type="compositionally biased region" description="Basic and acidic residues" evidence="7">
    <location>
        <begin position="744"/>
        <end position="753"/>
    </location>
</feature>
<dbReference type="AlphaFoldDB" id="A0A3D9HHL9"/>
<dbReference type="Gene3D" id="3.30.70.100">
    <property type="match status" value="1"/>
</dbReference>
<gene>
    <name evidence="13" type="ORF">DFP90_10619</name>
</gene>
<feature type="domain" description="Mechanosensitive ion channel transmembrane helices 2/3" evidence="12">
    <location>
        <begin position="507"/>
        <end position="544"/>
    </location>
</feature>
<proteinExistence type="inferred from homology"/>
<feature type="chain" id="PRO_5017723085" evidence="9">
    <location>
        <begin position="28"/>
        <end position="753"/>
    </location>
</feature>
<evidence type="ECO:0000256" key="4">
    <source>
        <dbReference type="ARBA" id="ARBA00022692"/>
    </source>
</evidence>
<feature type="transmembrane region" description="Helical" evidence="8">
    <location>
        <begin position="261"/>
        <end position="285"/>
    </location>
</feature>
<evidence type="ECO:0000259" key="11">
    <source>
        <dbReference type="Pfam" id="PF21082"/>
    </source>
</evidence>
<dbReference type="EMBL" id="QRDW01000006">
    <property type="protein sequence ID" value="RED49042.1"/>
    <property type="molecule type" value="Genomic_DNA"/>
</dbReference>
<feature type="transmembrane region" description="Helical" evidence="8">
    <location>
        <begin position="137"/>
        <end position="155"/>
    </location>
</feature>
<organism evidence="13 14">
    <name type="scientific">Aestuariispira insulae</name>
    <dbReference type="NCBI Taxonomy" id="1461337"/>
    <lineage>
        <taxon>Bacteria</taxon>
        <taxon>Pseudomonadati</taxon>
        <taxon>Pseudomonadota</taxon>
        <taxon>Alphaproteobacteria</taxon>
        <taxon>Rhodospirillales</taxon>
        <taxon>Kiloniellaceae</taxon>
        <taxon>Aestuariispira</taxon>
    </lineage>
</organism>
<dbReference type="InterPro" id="IPR023408">
    <property type="entry name" value="MscS_beta-dom_sf"/>
</dbReference>
<evidence type="ECO:0000259" key="12">
    <source>
        <dbReference type="Pfam" id="PF21088"/>
    </source>
</evidence>
<dbReference type="Gene3D" id="2.30.30.60">
    <property type="match status" value="1"/>
</dbReference>